<dbReference type="EMBL" id="CP121689">
    <property type="protein sequence ID" value="WZL76840.1"/>
    <property type="molecule type" value="Genomic_DNA"/>
</dbReference>
<dbReference type="Pfam" id="PF13407">
    <property type="entry name" value="Peripla_BP_4"/>
    <property type="match status" value="1"/>
</dbReference>
<name>A0ABZ2YGG1_9BACT</name>
<keyword evidence="3" id="KW-0804">Transcription</keyword>
<sequence>MSKRVTLKDIAVELGISLATVSRALNGKGRISKDLRKKIIEKAKELGYLAPRALSYNRKLDKKMVVLFPQDAYFWSAVENGVFDAITFLKELGMEFEVYRTKGHNLSEQNLILENLLEKQKFDALLIVPSDLTKLDYFINAFHIRGIKVATFNVDAPFSKRLFYVGQDYYVAGRMAGKLFGLFLGSRKGRICTVTTNKQAPSHVMRWQGLTDFINENNLPYDASWVVEVKDEEEAFEVTGKYLVDEEGIAGVFMSTAFGNYGVGRALQQVKPRKEVVVIGNDLSEEWKPFLEANLINCSLYQFPYLQGFLGVVFLALCLAEDFSLDVEVINLPVVPLFPESVKGFALEDFEKLLSKLVLWNRECLLFPSFEALG</sequence>
<evidence type="ECO:0000256" key="1">
    <source>
        <dbReference type="ARBA" id="ARBA00023015"/>
    </source>
</evidence>
<dbReference type="PANTHER" id="PTHR30146">
    <property type="entry name" value="LACI-RELATED TRANSCRIPTIONAL REPRESSOR"/>
    <property type="match status" value="1"/>
</dbReference>
<evidence type="ECO:0000313" key="5">
    <source>
        <dbReference type="EMBL" id="WZL76840.1"/>
    </source>
</evidence>
<dbReference type="InterPro" id="IPR010982">
    <property type="entry name" value="Lambda_DNA-bd_dom_sf"/>
</dbReference>
<dbReference type="SMART" id="SM00354">
    <property type="entry name" value="HTH_LACI"/>
    <property type="match status" value="1"/>
</dbReference>
<evidence type="ECO:0000259" key="4">
    <source>
        <dbReference type="PROSITE" id="PS50932"/>
    </source>
</evidence>
<dbReference type="InterPro" id="IPR028082">
    <property type="entry name" value="Peripla_BP_I"/>
</dbReference>
<keyword evidence="1" id="KW-0805">Transcription regulation</keyword>
<dbReference type="SUPFAM" id="SSF47413">
    <property type="entry name" value="lambda repressor-like DNA-binding domains"/>
    <property type="match status" value="1"/>
</dbReference>
<accession>A0ABZ2YGG1</accession>
<feature type="domain" description="HTH lacI-type" evidence="4">
    <location>
        <begin position="5"/>
        <end position="48"/>
    </location>
</feature>
<gene>
    <name evidence="5" type="ORF">QBE54_03680</name>
</gene>
<dbReference type="InterPro" id="IPR000843">
    <property type="entry name" value="HTH_LacI"/>
</dbReference>
<evidence type="ECO:0000256" key="3">
    <source>
        <dbReference type="ARBA" id="ARBA00023163"/>
    </source>
</evidence>
<dbReference type="Proteomes" id="UP001461341">
    <property type="component" value="Chromosome"/>
</dbReference>
<organism evidence="5 6">
    <name type="scientific">Thermatribacter velox</name>
    <dbReference type="NCBI Taxonomy" id="3039681"/>
    <lineage>
        <taxon>Bacteria</taxon>
        <taxon>Pseudomonadati</taxon>
        <taxon>Atribacterota</taxon>
        <taxon>Atribacteria</taxon>
        <taxon>Atribacterales</taxon>
        <taxon>Thermatribacteraceae</taxon>
        <taxon>Thermatribacter</taxon>
    </lineage>
</organism>
<keyword evidence="2" id="KW-0238">DNA-binding</keyword>
<dbReference type="Pfam" id="PF00356">
    <property type="entry name" value="LacI"/>
    <property type="match status" value="1"/>
</dbReference>
<dbReference type="SUPFAM" id="SSF53822">
    <property type="entry name" value="Periplasmic binding protein-like I"/>
    <property type="match status" value="1"/>
</dbReference>
<dbReference type="PROSITE" id="PS50932">
    <property type="entry name" value="HTH_LACI_2"/>
    <property type="match status" value="1"/>
</dbReference>
<dbReference type="Gene3D" id="1.10.260.40">
    <property type="entry name" value="lambda repressor-like DNA-binding domains"/>
    <property type="match status" value="1"/>
</dbReference>
<evidence type="ECO:0000256" key="2">
    <source>
        <dbReference type="ARBA" id="ARBA00023125"/>
    </source>
</evidence>
<dbReference type="CDD" id="cd01392">
    <property type="entry name" value="HTH_LacI"/>
    <property type="match status" value="1"/>
</dbReference>
<dbReference type="RefSeq" id="WP_369019004.1">
    <property type="nucleotide sequence ID" value="NZ_CP121689.1"/>
</dbReference>
<reference evidence="5 6" key="1">
    <citation type="submission" date="2023-03" db="EMBL/GenBank/DDBJ databases">
        <title>Novel Species.</title>
        <authorList>
            <person name="Ma S."/>
        </authorList>
    </citation>
    <scope>NUCLEOTIDE SEQUENCE [LARGE SCALE GENOMIC DNA]</scope>
    <source>
        <strain evidence="5 6">B11</strain>
    </source>
</reference>
<proteinExistence type="predicted"/>
<dbReference type="PANTHER" id="PTHR30146:SF152">
    <property type="entry name" value="TRANSCRIPTIONAL REGULATORY PROTEIN"/>
    <property type="match status" value="1"/>
</dbReference>
<keyword evidence="6" id="KW-1185">Reference proteome</keyword>
<evidence type="ECO:0000313" key="6">
    <source>
        <dbReference type="Proteomes" id="UP001461341"/>
    </source>
</evidence>
<dbReference type="Gene3D" id="3.40.50.2300">
    <property type="match status" value="2"/>
</dbReference>
<protein>
    <submittedName>
        <fullName evidence="5">Substrate-binding domain-containing protein</fullName>
    </submittedName>
</protein>
<dbReference type="InterPro" id="IPR025997">
    <property type="entry name" value="SBP_2_dom"/>
</dbReference>